<dbReference type="OrthoDB" id="4322515at2"/>
<evidence type="ECO:0000313" key="1">
    <source>
        <dbReference type="EMBL" id="AWI30118.1"/>
    </source>
</evidence>
<dbReference type="KEGG" id="stir:DDW44_16075"/>
<dbReference type="RefSeq" id="WP_108906873.1">
    <property type="nucleotide sequence ID" value="NZ_CP029188.1"/>
</dbReference>
<protein>
    <submittedName>
        <fullName evidence="1">Uncharacterized protein</fullName>
    </submittedName>
</protein>
<dbReference type="Proteomes" id="UP000244900">
    <property type="component" value="Chromosome"/>
</dbReference>
<evidence type="ECO:0000313" key="2">
    <source>
        <dbReference type="Proteomes" id="UP000244900"/>
    </source>
</evidence>
<keyword evidence="2" id="KW-1185">Reference proteome</keyword>
<gene>
    <name evidence="1" type="ORF">DDW44_16075</name>
</gene>
<accession>A0A2S1SUR5</accession>
<reference evidence="1 2" key="1">
    <citation type="submission" date="2018-05" db="EMBL/GenBank/DDBJ databases">
        <title>Complete genome sequence of sponge-derived Streptomyces sp. HNM0039.</title>
        <authorList>
            <person name="Huang X."/>
            <person name="Zhou S."/>
        </authorList>
    </citation>
    <scope>NUCLEOTIDE SEQUENCE [LARGE SCALE GENOMIC DNA]</scope>
    <source>
        <strain evidence="1 2">HNM0039</strain>
    </source>
</reference>
<name>A0A2S1SUR5_9ACTN</name>
<dbReference type="EMBL" id="CP029188">
    <property type="protein sequence ID" value="AWI30118.1"/>
    <property type="molecule type" value="Genomic_DNA"/>
</dbReference>
<dbReference type="AlphaFoldDB" id="A0A2S1SUR5"/>
<organism evidence="1 2">
    <name type="scientific">Streptomyces tirandamycinicus</name>
    <dbReference type="NCBI Taxonomy" id="2174846"/>
    <lineage>
        <taxon>Bacteria</taxon>
        <taxon>Bacillati</taxon>
        <taxon>Actinomycetota</taxon>
        <taxon>Actinomycetes</taxon>
        <taxon>Kitasatosporales</taxon>
        <taxon>Streptomycetaceae</taxon>
        <taxon>Streptomyces</taxon>
    </lineage>
</organism>
<sequence length="61" mass="7171">MTTMIRTTHAELEAQRERLLAEVHMTFEELRDRVESYSLSSDELDVWHTIEGIDYLLNGDC</sequence>
<proteinExistence type="predicted"/>